<dbReference type="Proteomes" id="UP000645517">
    <property type="component" value="Unassembled WGS sequence"/>
</dbReference>
<proteinExistence type="predicted"/>
<evidence type="ECO:0000313" key="3">
    <source>
        <dbReference type="Proteomes" id="UP000645517"/>
    </source>
</evidence>
<reference evidence="3" key="1">
    <citation type="journal article" date="2019" name="Int. J. Syst. Evol. Microbiol.">
        <title>The Global Catalogue of Microorganisms (GCM) 10K type strain sequencing project: providing services to taxonomists for standard genome sequencing and annotation.</title>
        <authorList>
            <consortium name="The Broad Institute Genomics Platform"/>
            <consortium name="The Broad Institute Genome Sequencing Center for Infectious Disease"/>
            <person name="Wu L."/>
            <person name="Ma J."/>
        </authorList>
    </citation>
    <scope>NUCLEOTIDE SEQUENCE [LARGE SCALE GENOMIC DNA]</scope>
    <source>
        <strain evidence="3">JCM 16918</strain>
    </source>
</reference>
<protein>
    <recommendedName>
        <fullName evidence="4">Lipoprotein</fullName>
    </recommendedName>
</protein>
<comment type="caution">
    <text evidence="2">The sequence shown here is derived from an EMBL/GenBank/DDBJ whole genome shotgun (WGS) entry which is preliminary data.</text>
</comment>
<sequence length="258" mass="25506">MPLRVGLGTMAGMRLLNAALPVLLSGVLGACAPAVTGAAPGSPASSLRAAFSDAGVAWTVGGRTCVARAPAFEPVCPALPGVVDVAWNAGQAWAGVPSLGAVVTLDGAARSVSVGRVAVMSGARVYRENGSAVEYAGVAAAGVLGQPSAAVTGGDGQEYVLQDGRVVRVADGWVLPGAGFTLLNVRPDGVAGGAQPEVVTATGTYRLTGTALERVDAAGVVRARVPHGPGRLGVVGAWLVTVVPSGEVRVFGPDLAAR</sequence>
<dbReference type="EMBL" id="BMOR01000005">
    <property type="protein sequence ID" value="GGN36318.1"/>
    <property type="molecule type" value="Genomic_DNA"/>
</dbReference>
<evidence type="ECO:0008006" key="4">
    <source>
        <dbReference type="Google" id="ProtNLM"/>
    </source>
</evidence>
<evidence type="ECO:0000256" key="1">
    <source>
        <dbReference type="SAM" id="SignalP"/>
    </source>
</evidence>
<dbReference type="PROSITE" id="PS51257">
    <property type="entry name" value="PROKAR_LIPOPROTEIN"/>
    <property type="match status" value="1"/>
</dbReference>
<accession>A0ABQ2J0Z7</accession>
<evidence type="ECO:0000313" key="2">
    <source>
        <dbReference type="EMBL" id="GGN36318.1"/>
    </source>
</evidence>
<keyword evidence="3" id="KW-1185">Reference proteome</keyword>
<feature type="signal peptide" evidence="1">
    <location>
        <begin position="1"/>
        <end position="30"/>
    </location>
</feature>
<keyword evidence="1" id="KW-0732">Signal</keyword>
<organism evidence="2 3">
    <name type="scientific">Deinococcus daejeonensis</name>
    <dbReference type="NCBI Taxonomy" id="1007098"/>
    <lineage>
        <taxon>Bacteria</taxon>
        <taxon>Thermotogati</taxon>
        <taxon>Deinococcota</taxon>
        <taxon>Deinococci</taxon>
        <taxon>Deinococcales</taxon>
        <taxon>Deinococcaceae</taxon>
        <taxon>Deinococcus</taxon>
    </lineage>
</organism>
<name>A0ABQ2J0Z7_9DEIO</name>
<gene>
    <name evidence="2" type="ORF">GCM10010842_17010</name>
</gene>
<feature type="chain" id="PRO_5046733729" description="Lipoprotein" evidence="1">
    <location>
        <begin position="31"/>
        <end position="258"/>
    </location>
</feature>